<name>A0A813EWF2_POLGL</name>
<feature type="transmembrane region" description="Helical" evidence="9">
    <location>
        <begin position="436"/>
        <end position="456"/>
    </location>
</feature>
<feature type="transmembrane region" description="Helical" evidence="9">
    <location>
        <begin position="364"/>
        <end position="382"/>
    </location>
</feature>
<dbReference type="GO" id="GO:0072657">
    <property type="term" value="P:protein localization to membrane"/>
    <property type="evidence" value="ECO:0007669"/>
    <property type="project" value="TreeGrafter"/>
</dbReference>
<protein>
    <recommendedName>
        <fullName evidence="13">Transmembrane 9 superfamily member</fullName>
    </recommendedName>
</protein>
<comment type="caution">
    <text evidence="11">The sequence shown here is derived from an EMBL/GenBank/DDBJ whole genome shotgun (WGS) entry which is preliminary data.</text>
</comment>
<keyword evidence="7" id="KW-0175">Coiled coil</keyword>
<dbReference type="InterPro" id="IPR004240">
    <property type="entry name" value="EMP70"/>
</dbReference>
<proteinExistence type="inferred from homology"/>
<accession>A0A813EWF2</accession>
<feature type="transmembrane region" description="Helical" evidence="9">
    <location>
        <begin position="938"/>
        <end position="960"/>
    </location>
</feature>
<feature type="transmembrane region" description="Helical" evidence="9">
    <location>
        <begin position="482"/>
        <end position="507"/>
    </location>
</feature>
<feature type="compositionally biased region" description="Low complexity" evidence="8">
    <location>
        <begin position="1199"/>
        <end position="1239"/>
    </location>
</feature>
<feature type="transmembrane region" description="Helical" evidence="9">
    <location>
        <begin position="714"/>
        <end position="733"/>
    </location>
</feature>
<comment type="similarity">
    <text evidence="2">Belongs to the nonaspanin (TM9SF) (TC 9.A.2) family.</text>
</comment>
<feature type="coiled-coil region" evidence="7">
    <location>
        <begin position="1029"/>
        <end position="1102"/>
    </location>
</feature>
<feature type="chain" id="PRO_5032756182" description="Transmembrane 9 superfamily member" evidence="10">
    <location>
        <begin position="32"/>
        <end position="1263"/>
    </location>
</feature>
<feature type="non-terminal residue" evidence="11">
    <location>
        <position position="1"/>
    </location>
</feature>
<evidence type="ECO:0000256" key="10">
    <source>
        <dbReference type="SAM" id="SignalP"/>
    </source>
</evidence>
<feature type="transmembrane region" description="Helical" evidence="9">
    <location>
        <begin position="403"/>
        <end position="424"/>
    </location>
</feature>
<feature type="region of interest" description="Disordered" evidence="8">
    <location>
        <begin position="1114"/>
        <end position="1263"/>
    </location>
</feature>
<dbReference type="PANTHER" id="PTHR10766">
    <property type="entry name" value="TRANSMEMBRANE 9 SUPERFAMILY PROTEIN"/>
    <property type="match status" value="1"/>
</dbReference>
<feature type="transmembrane region" description="Helical" evidence="9">
    <location>
        <begin position="806"/>
        <end position="827"/>
    </location>
</feature>
<dbReference type="Pfam" id="PF02990">
    <property type="entry name" value="EMP70"/>
    <property type="match status" value="1"/>
</dbReference>
<reference evidence="11" key="1">
    <citation type="submission" date="2021-02" db="EMBL/GenBank/DDBJ databases">
        <authorList>
            <person name="Dougan E. K."/>
            <person name="Rhodes N."/>
            <person name="Thang M."/>
            <person name="Chan C."/>
        </authorList>
    </citation>
    <scope>NUCLEOTIDE SEQUENCE</scope>
</reference>
<keyword evidence="5 9" id="KW-1133">Transmembrane helix</keyword>
<feature type="compositionally biased region" description="Polar residues" evidence="8">
    <location>
        <begin position="1122"/>
        <end position="1134"/>
    </location>
</feature>
<evidence type="ECO:0000256" key="9">
    <source>
        <dbReference type="SAM" id="Phobius"/>
    </source>
</evidence>
<evidence type="ECO:0000256" key="7">
    <source>
        <dbReference type="SAM" id="Coils"/>
    </source>
</evidence>
<keyword evidence="3 9" id="KW-0812">Transmembrane</keyword>
<feature type="transmembrane region" description="Helical" evidence="9">
    <location>
        <begin position="753"/>
        <end position="772"/>
    </location>
</feature>
<sequence length="1263" mass="139827">MVARAAAMPRAPAVRVALAVLLAAVPLAVRAGKDTHIYKAQEDVVVWTDKVGPYNNPQETYNYHSLGLCELDGDDIVVEQGEVSIGESLEGHEFYSSPRLDIHFAQAAGTRSVCNMVLTAEKATALGGMINDNYWYQIYVDDLPIWAFVGEHSKFALDVSRFSLMLRDNNRSIPTSAPVPPVPASLKGKPLPKIYTHRHFTIFYNKDQIIEVDMEPSNPWPIYDGAPLSFSYSATWFPTTKGFEDRHSRYLDPKFFEHKVHWFSIVNSFMLSLFLCAVVAIILMKTLKRDFTRYSASEAEELESLDGVGDESGWKQVNGDVFRRPDHLSIFTVVYASGCHLACTVFIVLVFAICNSYYASRGATATSFVISYLVTVIVGGYEGGRIFRMFGGQHWKRTMIYQVLFLPGIVFIGFIFINTTAIMYGATMTVPFKTVFIILVLFLAVCVPLHTAGTLLGRRAAAERTFPCRVHHLKRPIPTKHWAFLPAMIVTAGIVPFGCLFIEMYFILSAVWSHNKIYYVYGFMFAILLLLSIVIVCVSITCTYVLLNTEDYRWQWQSFLSCGATSIYVFLYTIQYFYSSTQMSGFLQTVYYFGTSLNFCIGLGLVCGSVGFIGASKFVFLIYSNIKLSLRSSDMMGIPKHLEAARHVEAFNRVLEESSMQKERRTWALHALWRSGIDGPDACLLSDRNVTLLSLGVEICYSQMVPKMPQLHAALIRAAVWDCVLVGVLVAQLVDLSSTPLLAGTDCGHYLPLAVLLYHAITMVFCGVYDVLSRYGGNRSRTFHRSLVCRRVLLELAGGMSGTKLYLGRVCFLVSGGAMWLALRMLLLIGEDTMVLTCFIILLFVAYCAAGLAALEPRRTLPGHLVQWLCTGWGAREALLQGPLKLIGGLFLLPFAASVIAAQIWLRTISFFVWLAVGCPCCRLQRGDNVFDAFERELAVPLLQCSFLAFACILAAMVLGIPELSRSQHWSVGVAAVYYTGMLLMWTAPAVMRAKVASEESSDSRALLGEEGSAQLLEPRPPGEGDIELEDLRSTCDELRALLQRERHDNAVEAGQLTGRMKDQELRARTSERLKAQAEETIRRLSQDLEEWRERCSELKKQLVISVHRPELPRLRFPSDMRPSQSCDAGTPGSTVAEDRRESGGEASSIAAPGPVQGGASSLQSKDDSSDSECSDTSTEQGAASTPDKSLLPVPAPPTSNNSNNNSNNSNNSNNNNTSNNNDSNTSNSNNDNNTSNNNMTSAPAEHEEQAQASPEAEEISEE</sequence>
<feature type="transmembrane region" description="Helical" evidence="9">
    <location>
        <begin position="833"/>
        <end position="855"/>
    </location>
</feature>
<keyword evidence="4 10" id="KW-0732">Signal</keyword>
<evidence type="ECO:0000313" key="11">
    <source>
        <dbReference type="EMBL" id="CAE8603091.1"/>
    </source>
</evidence>
<evidence type="ECO:0000256" key="4">
    <source>
        <dbReference type="ARBA" id="ARBA00022729"/>
    </source>
</evidence>
<feature type="transmembrane region" description="Helical" evidence="9">
    <location>
        <begin position="972"/>
        <end position="992"/>
    </location>
</feature>
<organism evidence="11 12">
    <name type="scientific">Polarella glacialis</name>
    <name type="common">Dinoflagellate</name>
    <dbReference type="NCBI Taxonomy" id="89957"/>
    <lineage>
        <taxon>Eukaryota</taxon>
        <taxon>Sar</taxon>
        <taxon>Alveolata</taxon>
        <taxon>Dinophyceae</taxon>
        <taxon>Suessiales</taxon>
        <taxon>Suessiaceae</taxon>
        <taxon>Polarella</taxon>
    </lineage>
</organism>
<evidence type="ECO:0000256" key="6">
    <source>
        <dbReference type="ARBA" id="ARBA00023136"/>
    </source>
</evidence>
<evidence type="ECO:0000256" key="2">
    <source>
        <dbReference type="ARBA" id="ARBA00005227"/>
    </source>
</evidence>
<feature type="transmembrane region" description="Helical" evidence="9">
    <location>
        <begin position="519"/>
        <end position="547"/>
    </location>
</feature>
<evidence type="ECO:0000256" key="5">
    <source>
        <dbReference type="ARBA" id="ARBA00022989"/>
    </source>
</evidence>
<feature type="transmembrane region" description="Helical" evidence="9">
    <location>
        <begin position="262"/>
        <end position="284"/>
    </location>
</feature>
<comment type="subcellular location">
    <subcellularLocation>
        <location evidence="1">Membrane</location>
        <topology evidence="1">Multi-pass membrane protein</topology>
    </subcellularLocation>
</comment>
<evidence type="ECO:0000256" key="8">
    <source>
        <dbReference type="SAM" id="MobiDB-lite"/>
    </source>
</evidence>
<feature type="transmembrane region" description="Helical" evidence="9">
    <location>
        <begin position="333"/>
        <end position="358"/>
    </location>
</feature>
<dbReference type="AlphaFoldDB" id="A0A813EWF2"/>
<dbReference type="GO" id="GO:0016020">
    <property type="term" value="C:membrane"/>
    <property type="evidence" value="ECO:0007669"/>
    <property type="project" value="UniProtKB-SubCell"/>
</dbReference>
<dbReference type="Proteomes" id="UP000654075">
    <property type="component" value="Unassembled WGS sequence"/>
</dbReference>
<keyword evidence="12" id="KW-1185">Reference proteome</keyword>
<dbReference type="PANTHER" id="PTHR10766:SF41">
    <property type="entry name" value="TRANSMEMBRANE 9 SUPERFAMILY MEMBER 3"/>
    <property type="match status" value="1"/>
</dbReference>
<feature type="transmembrane region" description="Helical" evidence="9">
    <location>
        <begin position="590"/>
        <end position="623"/>
    </location>
</feature>
<keyword evidence="6 9" id="KW-0472">Membrane</keyword>
<evidence type="ECO:0000256" key="1">
    <source>
        <dbReference type="ARBA" id="ARBA00004141"/>
    </source>
</evidence>
<feature type="transmembrane region" description="Helical" evidence="9">
    <location>
        <begin position="559"/>
        <end position="578"/>
    </location>
</feature>
<dbReference type="OrthoDB" id="1666796at2759"/>
<gene>
    <name evidence="11" type="ORF">PGLA1383_LOCUS21310</name>
</gene>
<evidence type="ECO:0008006" key="13">
    <source>
        <dbReference type="Google" id="ProtNLM"/>
    </source>
</evidence>
<evidence type="ECO:0000313" key="12">
    <source>
        <dbReference type="Proteomes" id="UP000654075"/>
    </source>
</evidence>
<evidence type="ECO:0000256" key="3">
    <source>
        <dbReference type="ARBA" id="ARBA00022692"/>
    </source>
</evidence>
<dbReference type="EMBL" id="CAJNNV010015020">
    <property type="protein sequence ID" value="CAE8603091.1"/>
    <property type="molecule type" value="Genomic_DNA"/>
</dbReference>
<feature type="signal peptide" evidence="10">
    <location>
        <begin position="1"/>
        <end position="31"/>
    </location>
</feature>
<feature type="transmembrane region" description="Helical" evidence="9">
    <location>
        <begin position="886"/>
        <end position="906"/>
    </location>
</feature>